<accession>A0ABT3TJU6</accession>
<dbReference type="Proteomes" id="UP001143362">
    <property type="component" value="Unassembled WGS sequence"/>
</dbReference>
<organism evidence="1 2">
    <name type="scientific">Candidatus Litorirhabdus singularis</name>
    <dbReference type="NCBI Taxonomy" id="2518993"/>
    <lineage>
        <taxon>Bacteria</taxon>
        <taxon>Pseudomonadati</taxon>
        <taxon>Pseudomonadota</taxon>
        <taxon>Gammaproteobacteria</taxon>
        <taxon>Cellvibrionales</taxon>
        <taxon>Halieaceae</taxon>
        <taxon>Candidatus Litorirhabdus</taxon>
    </lineage>
</organism>
<gene>
    <name evidence="1" type="ORF">EYC98_16940</name>
</gene>
<evidence type="ECO:0000313" key="1">
    <source>
        <dbReference type="EMBL" id="MCX2982551.1"/>
    </source>
</evidence>
<name>A0ABT3TJU6_9GAMM</name>
<evidence type="ECO:0008006" key="3">
    <source>
        <dbReference type="Google" id="ProtNLM"/>
    </source>
</evidence>
<evidence type="ECO:0000313" key="2">
    <source>
        <dbReference type="Proteomes" id="UP001143362"/>
    </source>
</evidence>
<protein>
    <recommendedName>
        <fullName evidence="3">MaoC-like domain-containing protein</fullName>
    </recommendedName>
</protein>
<comment type="caution">
    <text evidence="1">The sequence shown here is derived from an EMBL/GenBank/DDBJ whole genome shotgun (WGS) entry which is preliminary data.</text>
</comment>
<dbReference type="RefSeq" id="WP_279246562.1">
    <property type="nucleotide sequence ID" value="NZ_SHNN01000003.1"/>
</dbReference>
<dbReference type="Gene3D" id="3.10.129.10">
    <property type="entry name" value="Hotdog Thioesterase"/>
    <property type="match status" value="1"/>
</dbReference>
<dbReference type="EMBL" id="SHNN01000003">
    <property type="protein sequence ID" value="MCX2982551.1"/>
    <property type="molecule type" value="Genomic_DNA"/>
</dbReference>
<dbReference type="SUPFAM" id="SSF54637">
    <property type="entry name" value="Thioesterase/thiol ester dehydrase-isomerase"/>
    <property type="match status" value="1"/>
</dbReference>
<proteinExistence type="predicted"/>
<sequence length="157" mass="17224">MSQAYYSERAVGDSLQPLELAVTTTAVVAGAMATRDYSPLHHDYQYATETAGHADIFLNTIHQGALFQRLLTDNLGPRIRLGRLRIAMKRPVYAGSAVTVNGVLTHKAIDDFGCGWLHFDLELLVADELASSSAVSCAVPLDVADNPWQRRGEEWQP</sequence>
<dbReference type="InterPro" id="IPR029069">
    <property type="entry name" value="HotDog_dom_sf"/>
</dbReference>
<reference evidence="1" key="1">
    <citation type="submission" date="2019-02" db="EMBL/GenBank/DDBJ databases">
        <authorList>
            <person name="Li S.-H."/>
        </authorList>
    </citation>
    <scope>NUCLEOTIDE SEQUENCE</scope>
    <source>
        <strain evidence="1">IMCC14734</strain>
    </source>
</reference>
<keyword evidence="2" id="KW-1185">Reference proteome</keyword>